<comment type="caution">
    <text evidence="1">The sequence shown here is derived from an EMBL/GenBank/DDBJ whole genome shotgun (WGS) entry which is preliminary data.</text>
</comment>
<proteinExistence type="predicted"/>
<accession>A0A150FWZ0</accession>
<dbReference type="Proteomes" id="UP000075714">
    <property type="component" value="Unassembled WGS sequence"/>
</dbReference>
<sequence length="82" mass="9065">MTLAQVLSATSFGAVEHCNVHRDCDPGRLDDPMFCSDVPYGQFQGVCDGCWRCCLHPERFNLSALYDTLKPPQPIVGGCFAR</sequence>
<protein>
    <submittedName>
        <fullName evidence="1">Uncharacterized protein</fullName>
    </submittedName>
</protein>
<organism evidence="1 2">
    <name type="scientific">Gonium pectorale</name>
    <name type="common">Green alga</name>
    <dbReference type="NCBI Taxonomy" id="33097"/>
    <lineage>
        <taxon>Eukaryota</taxon>
        <taxon>Viridiplantae</taxon>
        <taxon>Chlorophyta</taxon>
        <taxon>core chlorophytes</taxon>
        <taxon>Chlorophyceae</taxon>
        <taxon>CS clade</taxon>
        <taxon>Chlamydomonadales</taxon>
        <taxon>Volvocaceae</taxon>
        <taxon>Gonium</taxon>
    </lineage>
</organism>
<dbReference type="AlphaFoldDB" id="A0A150FWZ0"/>
<dbReference type="EMBL" id="LSYV01000205">
    <property type="protein sequence ID" value="KXZ42097.1"/>
    <property type="molecule type" value="Genomic_DNA"/>
</dbReference>
<name>A0A150FWZ0_GONPE</name>
<evidence type="ECO:0000313" key="2">
    <source>
        <dbReference type="Proteomes" id="UP000075714"/>
    </source>
</evidence>
<reference evidence="2" key="1">
    <citation type="journal article" date="2016" name="Nat. Commun.">
        <title>The Gonium pectorale genome demonstrates co-option of cell cycle regulation during the evolution of multicellularity.</title>
        <authorList>
            <person name="Hanschen E.R."/>
            <person name="Marriage T.N."/>
            <person name="Ferris P.J."/>
            <person name="Hamaji T."/>
            <person name="Toyoda A."/>
            <person name="Fujiyama A."/>
            <person name="Neme R."/>
            <person name="Noguchi H."/>
            <person name="Minakuchi Y."/>
            <person name="Suzuki M."/>
            <person name="Kawai-Toyooka H."/>
            <person name="Smith D.R."/>
            <person name="Sparks H."/>
            <person name="Anderson J."/>
            <person name="Bakaric R."/>
            <person name="Luria V."/>
            <person name="Karger A."/>
            <person name="Kirschner M.W."/>
            <person name="Durand P.M."/>
            <person name="Michod R.E."/>
            <person name="Nozaki H."/>
            <person name="Olson B.J."/>
        </authorList>
    </citation>
    <scope>NUCLEOTIDE SEQUENCE [LARGE SCALE GENOMIC DNA]</scope>
    <source>
        <strain evidence="2">NIES-2863</strain>
    </source>
</reference>
<gene>
    <name evidence="1" type="ORF">GPECTOR_206g390</name>
</gene>
<keyword evidence="2" id="KW-1185">Reference proteome</keyword>
<evidence type="ECO:0000313" key="1">
    <source>
        <dbReference type="EMBL" id="KXZ42097.1"/>
    </source>
</evidence>